<gene>
    <name evidence="2" type="ORF">SCUD_LOCUS12505</name>
</gene>
<reference evidence="4" key="1">
    <citation type="submission" date="2016-06" db="UniProtKB">
        <authorList>
            <consortium name="WormBaseParasite"/>
        </authorList>
    </citation>
    <scope>IDENTIFICATION</scope>
</reference>
<dbReference type="AlphaFoldDB" id="A0A183KBW7"/>
<organism evidence="4">
    <name type="scientific">Schistosoma curassoni</name>
    <dbReference type="NCBI Taxonomy" id="6186"/>
    <lineage>
        <taxon>Eukaryota</taxon>
        <taxon>Metazoa</taxon>
        <taxon>Spiralia</taxon>
        <taxon>Lophotrochozoa</taxon>
        <taxon>Platyhelminthes</taxon>
        <taxon>Trematoda</taxon>
        <taxon>Digenea</taxon>
        <taxon>Strigeidida</taxon>
        <taxon>Schistosomatoidea</taxon>
        <taxon>Schistosomatidae</taxon>
        <taxon>Schistosoma</taxon>
    </lineage>
</organism>
<dbReference type="PANTHER" id="PTHR19446">
    <property type="entry name" value="REVERSE TRANSCRIPTASES"/>
    <property type="match status" value="1"/>
</dbReference>
<evidence type="ECO:0000256" key="1">
    <source>
        <dbReference type="SAM" id="MobiDB-lite"/>
    </source>
</evidence>
<accession>A0A183KBW7</accession>
<dbReference type="Proteomes" id="UP000279833">
    <property type="component" value="Unassembled WGS sequence"/>
</dbReference>
<sequence length="321" mass="36082">MSQVLKELQSGSIKLRSIPRSPGGTPIKQKQSPTISGSDPCAIIARALHSKFSHLRSIMDNSISDEEKNCQSNIHLDSGLGPGCEDIWSPKRKPNGSPHSLTPMHLVYLSLYPLELNALNALCLQKTSVESLVRFDHELSRDNIKASKYRIFCVEVSMIRPVPLNPPDIEATLPNVLIDITPPKNEEIRIAIRQMKSRKALGPANIPSETLKSDTEVTANILHILFKKIWEEDQVPMDWKGGHLIRIPKKDKYENYGGITLKTVPGKVFSRIGINRLDSVRIGRAQIPVERPMEWNSVYINHLGYEKAFDSVDRRTLSDLL</sequence>
<reference evidence="2 3" key="2">
    <citation type="submission" date="2018-11" db="EMBL/GenBank/DDBJ databases">
        <authorList>
            <consortium name="Pathogen Informatics"/>
        </authorList>
    </citation>
    <scope>NUCLEOTIDE SEQUENCE [LARGE SCALE GENOMIC DNA]</scope>
    <source>
        <strain evidence="2">Dakar</strain>
        <strain evidence="3">Dakar, Senegal</strain>
    </source>
</reference>
<dbReference type="STRING" id="6186.A0A183KBW7"/>
<dbReference type="WBParaSite" id="SCUD_0001250801-mRNA-1">
    <property type="protein sequence ID" value="SCUD_0001250801-mRNA-1"/>
    <property type="gene ID" value="SCUD_0001250801"/>
</dbReference>
<keyword evidence="3" id="KW-1185">Reference proteome</keyword>
<feature type="compositionally biased region" description="Polar residues" evidence="1">
    <location>
        <begin position="28"/>
        <end position="37"/>
    </location>
</feature>
<evidence type="ECO:0000313" key="4">
    <source>
        <dbReference type="WBParaSite" id="SCUD_0001250801-mRNA-1"/>
    </source>
</evidence>
<dbReference type="EMBL" id="UZAK01035169">
    <property type="protein sequence ID" value="VDP49038.1"/>
    <property type="molecule type" value="Genomic_DNA"/>
</dbReference>
<protein>
    <submittedName>
        <fullName evidence="4">RNA-directed DNA polymerase from mobile element jockey</fullName>
    </submittedName>
</protein>
<proteinExistence type="predicted"/>
<feature type="region of interest" description="Disordered" evidence="1">
    <location>
        <begin position="9"/>
        <end position="37"/>
    </location>
</feature>
<name>A0A183KBW7_9TREM</name>
<evidence type="ECO:0000313" key="3">
    <source>
        <dbReference type="Proteomes" id="UP000279833"/>
    </source>
</evidence>
<evidence type="ECO:0000313" key="2">
    <source>
        <dbReference type="EMBL" id="VDP49038.1"/>
    </source>
</evidence>